<evidence type="ECO:0000313" key="1">
    <source>
        <dbReference type="EMBL" id="WNM59886.1"/>
    </source>
</evidence>
<name>A0AA96GDZ5_9BACT</name>
<dbReference type="RefSeq" id="WP_312646770.1">
    <property type="nucleotide sequence ID" value="NZ_CP116967.1"/>
</dbReference>
<dbReference type="KEGG" id="nall:PP769_09055"/>
<organism evidence="1 2">
    <name type="scientific">Candidatus Nitrospira allomarina</name>
    <dbReference type="NCBI Taxonomy" id="3020900"/>
    <lineage>
        <taxon>Bacteria</taxon>
        <taxon>Pseudomonadati</taxon>
        <taxon>Nitrospirota</taxon>
        <taxon>Nitrospiria</taxon>
        <taxon>Nitrospirales</taxon>
        <taxon>Nitrospiraceae</taxon>
        <taxon>Nitrospira</taxon>
    </lineage>
</organism>
<dbReference type="Gene3D" id="3.40.50.150">
    <property type="entry name" value="Vaccinia Virus protein VP39"/>
    <property type="match status" value="1"/>
</dbReference>
<gene>
    <name evidence="1" type="ORF">PP769_09055</name>
</gene>
<proteinExistence type="predicted"/>
<dbReference type="AlphaFoldDB" id="A0AA96GDZ5"/>
<keyword evidence="1" id="KW-0489">Methyltransferase</keyword>
<dbReference type="Pfam" id="PF13489">
    <property type="entry name" value="Methyltransf_23"/>
    <property type="match status" value="1"/>
</dbReference>
<dbReference type="Proteomes" id="UP001302719">
    <property type="component" value="Chromosome"/>
</dbReference>
<accession>A0AA96GDZ5</accession>
<dbReference type="InterPro" id="IPR029063">
    <property type="entry name" value="SAM-dependent_MTases_sf"/>
</dbReference>
<dbReference type="CDD" id="cd02440">
    <property type="entry name" value="AdoMet_MTases"/>
    <property type="match status" value="1"/>
</dbReference>
<dbReference type="GO" id="GO:0008168">
    <property type="term" value="F:methyltransferase activity"/>
    <property type="evidence" value="ECO:0007669"/>
    <property type="project" value="UniProtKB-KW"/>
</dbReference>
<keyword evidence="1" id="KW-0808">Transferase</keyword>
<reference evidence="1 2" key="1">
    <citation type="submission" date="2023-01" db="EMBL/GenBank/DDBJ databases">
        <title>Cultivation and genomic characterization of new, ubiquitous marine nitrite-oxidizing bacteria from the Nitrospirales.</title>
        <authorList>
            <person name="Mueller A.J."/>
            <person name="Daebeler A."/>
            <person name="Herbold C.W."/>
            <person name="Kirkegaard R.H."/>
            <person name="Daims H."/>
        </authorList>
    </citation>
    <scope>NUCLEOTIDE SEQUENCE [LARGE SCALE GENOMIC DNA]</scope>
    <source>
        <strain evidence="1 2">VA</strain>
    </source>
</reference>
<dbReference type="GO" id="GO:0032259">
    <property type="term" value="P:methylation"/>
    <property type="evidence" value="ECO:0007669"/>
    <property type="project" value="UniProtKB-KW"/>
</dbReference>
<protein>
    <submittedName>
        <fullName evidence="1">Class I SAM-dependent methyltransferase</fullName>
    </submittedName>
</protein>
<sequence>MKECSKSIARRLSEPNFINRFFVGKGLDIGGHPDPLGLYQELFCRMEDVRTWDQIDGNAQFLEGVSDETFDFVHSSHCLEHLHDPVVGLRNWFRVLRPGGHLVITVPDEDLYEQGQFPSTFNADHKWTFTIFKMHSWSQQSLNILDLVRDLGAAAEPVKIEQLISTYRFNLPRYDQTLSSVGECGIEIVIRKRPIAEVEAGGRWCRSSDQPREELRIHLNQYRDDLRTLKHFNREKPPFHNDQPL</sequence>
<keyword evidence="2" id="KW-1185">Reference proteome</keyword>
<dbReference type="EMBL" id="CP116967">
    <property type="protein sequence ID" value="WNM59886.1"/>
    <property type="molecule type" value="Genomic_DNA"/>
</dbReference>
<evidence type="ECO:0000313" key="2">
    <source>
        <dbReference type="Proteomes" id="UP001302719"/>
    </source>
</evidence>
<dbReference type="SUPFAM" id="SSF53335">
    <property type="entry name" value="S-adenosyl-L-methionine-dependent methyltransferases"/>
    <property type="match status" value="1"/>
</dbReference>